<evidence type="ECO:0000259" key="6">
    <source>
        <dbReference type="PROSITE" id="PS50977"/>
    </source>
</evidence>
<evidence type="ECO:0000256" key="4">
    <source>
        <dbReference type="PROSITE-ProRule" id="PRU00335"/>
    </source>
</evidence>
<keyword evidence="8" id="KW-1185">Reference proteome</keyword>
<evidence type="ECO:0000313" key="8">
    <source>
        <dbReference type="Proteomes" id="UP000557772"/>
    </source>
</evidence>
<dbReference type="Proteomes" id="UP000557772">
    <property type="component" value="Unassembled WGS sequence"/>
</dbReference>
<dbReference type="Gene3D" id="1.10.10.60">
    <property type="entry name" value="Homeodomain-like"/>
    <property type="match status" value="1"/>
</dbReference>
<sequence length="216" mass="24371">MSSTEPAQPGLRERKKAQTRRALREAAFRLFDKQGYSNTTTEQIAAAADVSPSTFFRYFPSKAELVVADDLDPLIVEAFRKQPEQLPVLRALRAAIEQVIESITPQEWEFQDQRWELMRSEDELRGAQQIEVNRTMRLVTDLIAERTELSPDDLRVRAMAGALIGGYLSMGIAPGAHSGFDLVEFFESGMTLDGPAEYADPESKRLWGRRGPRHTT</sequence>
<comment type="caution">
    <text evidence="7">The sequence shown here is derived from an EMBL/GenBank/DDBJ whole genome shotgun (WGS) entry which is preliminary data.</text>
</comment>
<name>A0A849AMY5_9MICO</name>
<organism evidence="7 8">
    <name type="scientific">Flexivirga aerilata</name>
    <dbReference type="NCBI Taxonomy" id="1656889"/>
    <lineage>
        <taxon>Bacteria</taxon>
        <taxon>Bacillati</taxon>
        <taxon>Actinomycetota</taxon>
        <taxon>Actinomycetes</taxon>
        <taxon>Micrococcales</taxon>
        <taxon>Dermacoccaceae</taxon>
        <taxon>Flexivirga</taxon>
    </lineage>
</organism>
<feature type="compositionally biased region" description="Basic residues" evidence="5">
    <location>
        <begin position="206"/>
        <end position="216"/>
    </location>
</feature>
<evidence type="ECO:0000256" key="3">
    <source>
        <dbReference type="ARBA" id="ARBA00023163"/>
    </source>
</evidence>
<dbReference type="GO" id="GO:0003700">
    <property type="term" value="F:DNA-binding transcription factor activity"/>
    <property type="evidence" value="ECO:0007669"/>
    <property type="project" value="TreeGrafter"/>
</dbReference>
<feature type="region of interest" description="Disordered" evidence="5">
    <location>
        <begin position="196"/>
        <end position="216"/>
    </location>
</feature>
<dbReference type="Pfam" id="PF00440">
    <property type="entry name" value="TetR_N"/>
    <property type="match status" value="1"/>
</dbReference>
<evidence type="ECO:0000313" key="7">
    <source>
        <dbReference type="EMBL" id="NNG39710.1"/>
    </source>
</evidence>
<dbReference type="PRINTS" id="PR00455">
    <property type="entry name" value="HTHTETR"/>
</dbReference>
<dbReference type="RefSeq" id="WP_171154708.1">
    <property type="nucleotide sequence ID" value="NZ_JABENB010000001.1"/>
</dbReference>
<dbReference type="InterPro" id="IPR041347">
    <property type="entry name" value="MftR_C"/>
</dbReference>
<evidence type="ECO:0000256" key="1">
    <source>
        <dbReference type="ARBA" id="ARBA00023015"/>
    </source>
</evidence>
<dbReference type="Gene3D" id="1.10.357.10">
    <property type="entry name" value="Tetracycline Repressor, domain 2"/>
    <property type="match status" value="1"/>
</dbReference>
<dbReference type="AlphaFoldDB" id="A0A849AMY5"/>
<dbReference type="EMBL" id="JABENB010000001">
    <property type="protein sequence ID" value="NNG39710.1"/>
    <property type="molecule type" value="Genomic_DNA"/>
</dbReference>
<gene>
    <name evidence="7" type="ORF">HJ588_10550</name>
</gene>
<keyword evidence="3" id="KW-0804">Transcription</keyword>
<reference evidence="7 8" key="1">
    <citation type="submission" date="2020-05" db="EMBL/GenBank/DDBJ databases">
        <title>Flexivirga sp. ID2601S isolated from air conditioner.</title>
        <authorList>
            <person name="Kim D.H."/>
        </authorList>
    </citation>
    <scope>NUCLEOTIDE SEQUENCE [LARGE SCALE GENOMIC DNA]</scope>
    <source>
        <strain evidence="7 8">ID2601S</strain>
    </source>
</reference>
<dbReference type="InterPro" id="IPR050109">
    <property type="entry name" value="HTH-type_TetR-like_transc_reg"/>
</dbReference>
<dbReference type="Pfam" id="PF17754">
    <property type="entry name" value="TetR_C_14"/>
    <property type="match status" value="1"/>
</dbReference>
<accession>A0A849AMY5</accession>
<keyword evidence="1" id="KW-0805">Transcription regulation</keyword>
<feature type="domain" description="HTH tetR-type" evidence="6">
    <location>
        <begin position="17"/>
        <end position="77"/>
    </location>
</feature>
<proteinExistence type="predicted"/>
<evidence type="ECO:0000256" key="5">
    <source>
        <dbReference type="SAM" id="MobiDB-lite"/>
    </source>
</evidence>
<dbReference type="PROSITE" id="PS50977">
    <property type="entry name" value="HTH_TETR_2"/>
    <property type="match status" value="1"/>
</dbReference>
<dbReference type="InterPro" id="IPR009057">
    <property type="entry name" value="Homeodomain-like_sf"/>
</dbReference>
<keyword evidence="2 4" id="KW-0238">DNA-binding</keyword>
<evidence type="ECO:0000256" key="2">
    <source>
        <dbReference type="ARBA" id="ARBA00023125"/>
    </source>
</evidence>
<feature type="DNA-binding region" description="H-T-H motif" evidence="4">
    <location>
        <begin position="40"/>
        <end position="59"/>
    </location>
</feature>
<dbReference type="PANTHER" id="PTHR30055">
    <property type="entry name" value="HTH-TYPE TRANSCRIPTIONAL REGULATOR RUTR"/>
    <property type="match status" value="1"/>
</dbReference>
<dbReference type="InterPro" id="IPR001647">
    <property type="entry name" value="HTH_TetR"/>
</dbReference>
<protein>
    <submittedName>
        <fullName evidence="7">TetR family transcriptional regulator</fullName>
    </submittedName>
</protein>
<dbReference type="PANTHER" id="PTHR30055:SF234">
    <property type="entry name" value="HTH-TYPE TRANSCRIPTIONAL REGULATOR BETI"/>
    <property type="match status" value="1"/>
</dbReference>
<dbReference type="GO" id="GO:0000976">
    <property type="term" value="F:transcription cis-regulatory region binding"/>
    <property type="evidence" value="ECO:0007669"/>
    <property type="project" value="TreeGrafter"/>
</dbReference>
<dbReference type="SUPFAM" id="SSF46689">
    <property type="entry name" value="Homeodomain-like"/>
    <property type="match status" value="1"/>
</dbReference>